<sequence>PESGGLLSGKRPSDVSQHELQVIVSKASDGRSLFGDGISASEMIEKTFEWFGCPSIN</sequence>
<evidence type="ECO:0000313" key="2">
    <source>
        <dbReference type="Proteomes" id="UP001642484"/>
    </source>
</evidence>
<accession>A0ABP0PVM7</accession>
<dbReference type="Proteomes" id="UP001642484">
    <property type="component" value="Unassembled WGS sequence"/>
</dbReference>
<organism evidence="1 2">
    <name type="scientific">Durusdinium trenchii</name>
    <dbReference type="NCBI Taxonomy" id="1381693"/>
    <lineage>
        <taxon>Eukaryota</taxon>
        <taxon>Sar</taxon>
        <taxon>Alveolata</taxon>
        <taxon>Dinophyceae</taxon>
        <taxon>Suessiales</taxon>
        <taxon>Symbiodiniaceae</taxon>
        <taxon>Durusdinium</taxon>
    </lineage>
</organism>
<feature type="non-terminal residue" evidence="1">
    <location>
        <position position="57"/>
    </location>
</feature>
<gene>
    <name evidence="1" type="ORF">CCMP2556_LOCUS38892</name>
</gene>
<feature type="non-terminal residue" evidence="1">
    <location>
        <position position="1"/>
    </location>
</feature>
<reference evidence="1 2" key="1">
    <citation type="submission" date="2024-02" db="EMBL/GenBank/DDBJ databases">
        <authorList>
            <person name="Chen Y."/>
            <person name="Shah S."/>
            <person name="Dougan E. K."/>
            <person name="Thang M."/>
            <person name="Chan C."/>
        </authorList>
    </citation>
    <scope>NUCLEOTIDE SEQUENCE [LARGE SCALE GENOMIC DNA]</scope>
</reference>
<protein>
    <submittedName>
        <fullName evidence="1">Uncharacterized protein</fullName>
    </submittedName>
</protein>
<name>A0ABP0PVM7_9DINO</name>
<comment type="caution">
    <text evidence="1">The sequence shown here is derived from an EMBL/GenBank/DDBJ whole genome shotgun (WGS) entry which is preliminary data.</text>
</comment>
<dbReference type="EMBL" id="CAXAMN010023595">
    <property type="protein sequence ID" value="CAK9078894.1"/>
    <property type="molecule type" value="Genomic_DNA"/>
</dbReference>
<proteinExistence type="predicted"/>
<evidence type="ECO:0000313" key="1">
    <source>
        <dbReference type="EMBL" id="CAK9078894.1"/>
    </source>
</evidence>
<keyword evidence="2" id="KW-1185">Reference proteome</keyword>